<proteinExistence type="predicted"/>
<evidence type="ECO:0008006" key="3">
    <source>
        <dbReference type="Google" id="ProtNLM"/>
    </source>
</evidence>
<evidence type="ECO:0000313" key="1">
    <source>
        <dbReference type="EMBL" id="GFN97719.1"/>
    </source>
</evidence>
<organism evidence="1 2">
    <name type="scientific">Plakobranchus ocellatus</name>
    <dbReference type="NCBI Taxonomy" id="259542"/>
    <lineage>
        <taxon>Eukaryota</taxon>
        <taxon>Metazoa</taxon>
        <taxon>Spiralia</taxon>
        <taxon>Lophotrochozoa</taxon>
        <taxon>Mollusca</taxon>
        <taxon>Gastropoda</taxon>
        <taxon>Heterobranchia</taxon>
        <taxon>Euthyneura</taxon>
        <taxon>Panpulmonata</taxon>
        <taxon>Sacoglossa</taxon>
        <taxon>Placobranchoidea</taxon>
        <taxon>Plakobranchidae</taxon>
        <taxon>Plakobranchus</taxon>
    </lineage>
</organism>
<sequence>MFPSPDEETTRDDLYKQVSDLKVSREAVVDKVVLVEKAVTDLRDELRKVATNGPNGRLMSNLLRRQVAILKSLKALRNTQGQVQGALNSYKVNMLKTHRLLLDKDQRRIREEVALGQLKSKLVKIYLKMKAMADRVPPAVMAALVDQQKRTLSRVQQIRRDQADLRHRLGGFATSVLAARAHMKQQLLHEKADKAVLDSLSVRVARLNNRFNKLGKIPPGTISTLARMQDLVDTQKDVANTLDAYRARTIHDHHYYSPLARTRVEQLARLHDHLRDLDRAVSRTTGPRIVARRK</sequence>
<accession>A0AAV3ZSX8</accession>
<dbReference type="AlphaFoldDB" id="A0AAV3ZSX8"/>
<name>A0AAV3ZSX8_9GAST</name>
<evidence type="ECO:0000313" key="2">
    <source>
        <dbReference type="Proteomes" id="UP000735302"/>
    </source>
</evidence>
<comment type="caution">
    <text evidence="1">The sequence shown here is derived from an EMBL/GenBank/DDBJ whole genome shotgun (WGS) entry which is preliminary data.</text>
</comment>
<dbReference type="EMBL" id="BLXT01002806">
    <property type="protein sequence ID" value="GFN97719.1"/>
    <property type="molecule type" value="Genomic_DNA"/>
</dbReference>
<protein>
    <recommendedName>
        <fullName evidence="3">CHAD domain-containing protein</fullName>
    </recommendedName>
</protein>
<keyword evidence="2" id="KW-1185">Reference proteome</keyword>
<dbReference type="Proteomes" id="UP000735302">
    <property type="component" value="Unassembled WGS sequence"/>
</dbReference>
<reference evidence="1 2" key="1">
    <citation type="journal article" date="2021" name="Elife">
        <title>Chloroplast acquisition without the gene transfer in kleptoplastic sea slugs, Plakobranchus ocellatus.</title>
        <authorList>
            <person name="Maeda T."/>
            <person name="Takahashi S."/>
            <person name="Yoshida T."/>
            <person name="Shimamura S."/>
            <person name="Takaki Y."/>
            <person name="Nagai Y."/>
            <person name="Toyoda A."/>
            <person name="Suzuki Y."/>
            <person name="Arimoto A."/>
            <person name="Ishii H."/>
            <person name="Satoh N."/>
            <person name="Nishiyama T."/>
            <person name="Hasebe M."/>
            <person name="Maruyama T."/>
            <person name="Minagawa J."/>
            <person name="Obokata J."/>
            <person name="Shigenobu S."/>
        </authorList>
    </citation>
    <scope>NUCLEOTIDE SEQUENCE [LARGE SCALE GENOMIC DNA]</scope>
</reference>
<gene>
    <name evidence="1" type="ORF">PoB_002422500</name>
</gene>